<dbReference type="InterPro" id="IPR001245">
    <property type="entry name" value="Ser-Thr/Tyr_kinase_cat_dom"/>
</dbReference>
<dbReference type="FunFam" id="3.30.200.20:FF:000037">
    <property type="entry name" value="Tyrosine-protein kinase"/>
    <property type="match status" value="1"/>
</dbReference>
<reference evidence="17" key="2">
    <citation type="submission" date="2024-06" db="UniProtKB">
        <authorList>
            <consortium name="EnsemblMetazoa"/>
        </authorList>
    </citation>
    <scope>IDENTIFICATION</scope>
</reference>
<evidence type="ECO:0000259" key="15">
    <source>
        <dbReference type="PROSITE" id="PS50002"/>
    </source>
</evidence>
<feature type="binding site" evidence="11">
    <location>
        <position position="277"/>
    </location>
    <ligand>
        <name>ATP</name>
        <dbReference type="ChEBI" id="CHEBI:30616"/>
    </ligand>
</feature>
<keyword evidence="4 12" id="KW-0418">Kinase</keyword>
<dbReference type="CDD" id="cd11845">
    <property type="entry name" value="SH3_Src_like"/>
    <property type="match status" value="1"/>
</dbReference>
<evidence type="ECO:0000256" key="13">
    <source>
        <dbReference type="SAM" id="MobiDB-lite"/>
    </source>
</evidence>
<dbReference type="SMART" id="SM00219">
    <property type="entry name" value="TyrKc"/>
    <property type="match status" value="1"/>
</dbReference>
<dbReference type="InterPro" id="IPR011009">
    <property type="entry name" value="Kinase-like_dom_sf"/>
</dbReference>
<dbReference type="InterPro" id="IPR036860">
    <property type="entry name" value="SH2_dom_sf"/>
</dbReference>
<accession>A0AAN0IF78</accession>
<evidence type="ECO:0000313" key="18">
    <source>
        <dbReference type="Proteomes" id="UP000007879"/>
    </source>
</evidence>
<dbReference type="GO" id="GO:0005524">
    <property type="term" value="F:ATP binding"/>
    <property type="evidence" value="ECO:0007669"/>
    <property type="project" value="UniProtKB-UniRule"/>
</dbReference>
<dbReference type="GO" id="GO:0004715">
    <property type="term" value="F:non-membrane spanning protein tyrosine kinase activity"/>
    <property type="evidence" value="ECO:0007669"/>
    <property type="project" value="UniProtKB-EC"/>
</dbReference>
<feature type="domain" description="Protein kinase" evidence="16">
    <location>
        <begin position="249"/>
        <end position="502"/>
    </location>
</feature>
<evidence type="ECO:0000259" key="16">
    <source>
        <dbReference type="PROSITE" id="PS50011"/>
    </source>
</evidence>
<evidence type="ECO:0000256" key="2">
    <source>
        <dbReference type="ARBA" id="ARBA00022679"/>
    </source>
</evidence>
<dbReference type="FunFam" id="3.30.505.10:FF:000044">
    <property type="entry name" value="Tyrosine-protein kinase"/>
    <property type="match status" value="1"/>
</dbReference>
<evidence type="ECO:0000256" key="8">
    <source>
        <dbReference type="ARBA" id="ARBA00051245"/>
    </source>
</evidence>
<dbReference type="SMART" id="SM00326">
    <property type="entry name" value="SH3"/>
    <property type="match status" value="1"/>
</dbReference>
<dbReference type="InterPro" id="IPR001452">
    <property type="entry name" value="SH3_domain"/>
</dbReference>
<evidence type="ECO:0000256" key="3">
    <source>
        <dbReference type="ARBA" id="ARBA00022741"/>
    </source>
</evidence>
<proteinExistence type="inferred from homology"/>
<dbReference type="RefSeq" id="XP_003386983.1">
    <property type="nucleotide sequence ID" value="XM_003386935.3"/>
</dbReference>
<dbReference type="CDD" id="cd09933">
    <property type="entry name" value="SH2_Src_family"/>
    <property type="match status" value="1"/>
</dbReference>
<dbReference type="KEGG" id="aqu:100640416"/>
<evidence type="ECO:0000256" key="11">
    <source>
        <dbReference type="PROSITE-ProRule" id="PRU10141"/>
    </source>
</evidence>
<name>A0AAN0IF78_AMPQE</name>
<dbReference type="SUPFAM" id="SSF56112">
    <property type="entry name" value="Protein kinase-like (PK-like)"/>
    <property type="match status" value="1"/>
</dbReference>
<dbReference type="Pfam" id="PF00018">
    <property type="entry name" value="SH3_1"/>
    <property type="match status" value="1"/>
</dbReference>
<keyword evidence="7 12" id="KW-0829">Tyrosine-protein kinase</keyword>
<dbReference type="PROSITE" id="PS50002">
    <property type="entry name" value="SH3"/>
    <property type="match status" value="1"/>
</dbReference>
<keyword evidence="3 11" id="KW-0547">Nucleotide-binding</keyword>
<dbReference type="SMART" id="SM00252">
    <property type="entry name" value="SH2"/>
    <property type="match status" value="1"/>
</dbReference>
<dbReference type="Gene3D" id="2.30.30.40">
    <property type="entry name" value="SH3 Domains"/>
    <property type="match status" value="1"/>
</dbReference>
<evidence type="ECO:0000256" key="10">
    <source>
        <dbReference type="PROSITE-ProRule" id="PRU00192"/>
    </source>
</evidence>
<feature type="region of interest" description="Disordered" evidence="13">
    <location>
        <begin position="1"/>
        <end position="49"/>
    </location>
</feature>
<evidence type="ECO:0000256" key="4">
    <source>
        <dbReference type="ARBA" id="ARBA00022777"/>
    </source>
</evidence>
<dbReference type="Pfam" id="PF07714">
    <property type="entry name" value="PK_Tyr_Ser-Thr"/>
    <property type="match status" value="1"/>
</dbReference>
<evidence type="ECO:0000313" key="17">
    <source>
        <dbReference type="EnsemblMetazoa" id="XP_003386983.1"/>
    </source>
</evidence>
<dbReference type="PROSITE" id="PS50001">
    <property type="entry name" value="SH2"/>
    <property type="match status" value="1"/>
</dbReference>
<dbReference type="AlphaFoldDB" id="A0AAN0IF78"/>
<comment type="similarity">
    <text evidence="12">Belongs to the protein kinase superfamily. Tyr protein kinase family.</text>
</comment>
<evidence type="ECO:0000256" key="6">
    <source>
        <dbReference type="ARBA" id="ARBA00022999"/>
    </source>
</evidence>
<dbReference type="Proteomes" id="UP000007879">
    <property type="component" value="Unassembled WGS sequence"/>
</dbReference>
<reference evidence="18" key="1">
    <citation type="journal article" date="2010" name="Nature">
        <title>The Amphimedon queenslandica genome and the evolution of animal complexity.</title>
        <authorList>
            <person name="Srivastava M."/>
            <person name="Simakov O."/>
            <person name="Chapman J."/>
            <person name="Fahey B."/>
            <person name="Gauthier M.E."/>
            <person name="Mitros T."/>
            <person name="Richards G.S."/>
            <person name="Conaco C."/>
            <person name="Dacre M."/>
            <person name="Hellsten U."/>
            <person name="Larroux C."/>
            <person name="Putnam N.H."/>
            <person name="Stanke M."/>
            <person name="Adamska M."/>
            <person name="Darling A."/>
            <person name="Degnan S.M."/>
            <person name="Oakley T.H."/>
            <person name="Plachetzki D.C."/>
            <person name="Zhai Y."/>
            <person name="Adamski M."/>
            <person name="Calcino A."/>
            <person name="Cummins S.F."/>
            <person name="Goodstein D.M."/>
            <person name="Harris C."/>
            <person name="Jackson D.J."/>
            <person name="Leys S.P."/>
            <person name="Shu S."/>
            <person name="Woodcroft B.J."/>
            <person name="Vervoort M."/>
            <person name="Kosik K.S."/>
            <person name="Manning G."/>
            <person name="Degnan B.M."/>
            <person name="Rokhsar D.S."/>
        </authorList>
    </citation>
    <scope>NUCLEOTIDE SEQUENCE [LARGE SCALE GENOMIC DNA]</scope>
</reference>
<dbReference type="Pfam" id="PF00017">
    <property type="entry name" value="SH2"/>
    <property type="match status" value="1"/>
</dbReference>
<organism evidence="17 18">
    <name type="scientific">Amphimedon queenslandica</name>
    <name type="common">Sponge</name>
    <dbReference type="NCBI Taxonomy" id="400682"/>
    <lineage>
        <taxon>Eukaryota</taxon>
        <taxon>Metazoa</taxon>
        <taxon>Porifera</taxon>
        <taxon>Demospongiae</taxon>
        <taxon>Heteroscleromorpha</taxon>
        <taxon>Haplosclerida</taxon>
        <taxon>Niphatidae</taxon>
        <taxon>Amphimedon</taxon>
    </lineage>
</organism>
<feature type="domain" description="SH3" evidence="15">
    <location>
        <begin position="64"/>
        <end position="125"/>
    </location>
</feature>
<evidence type="ECO:0000256" key="12">
    <source>
        <dbReference type="RuleBase" id="RU362096"/>
    </source>
</evidence>
<evidence type="ECO:0000256" key="7">
    <source>
        <dbReference type="ARBA" id="ARBA00023137"/>
    </source>
</evidence>
<dbReference type="PRINTS" id="PR00452">
    <property type="entry name" value="SH3DOMAIN"/>
</dbReference>
<dbReference type="FunFam" id="1.10.510.10:FF:000052">
    <property type="entry name" value="Tyrosine-protein kinase"/>
    <property type="match status" value="1"/>
</dbReference>
<feature type="compositionally biased region" description="Polar residues" evidence="13">
    <location>
        <begin position="1"/>
        <end position="11"/>
    </location>
</feature>
<evidence type="ECO:0000259" key="14">
    <source>
        <dbReference type="PROSITE" id="PS50001"/>
    </source>
</evidence>
<dbReference type="PRINTS" id="PR00401">
    <property type="entry name" value="SH2DOMAIN"/>
</dbReference>
<dbReference type="InterPro" id="IPR020635">
    <property type="entry name" value="Tyr_kinase_cat_dom"/>
</dbReference>
<dbReference type="InterPro" id="IPR036028">
    <property type="entry name" value="SH3-like_dom_sf"/>
</dbReference>
<feature type="compositionally biased region" description="Polar residues" evidence="13">
    <location>
        <begin position="27"/>
        <end position="36"/>
    </location>
</feature>
<dbReference type="PROSITE" id="PS00107">
    <property type="entry name" value="PROTEIN_KINASE_ATP"/>
    <property type="match status" value="1"/>
</dbReference>
<sequence>MGCKGSKTSGDNAVRAKEVTDGKGIPYQTQANQLSPQGHGGFVQDPRFQGNIPQPQPTRIEQEPNYPVYVGKYDYDSRTDDDLSFKKGNLLYIISTDEGDWWFARSKDTGKEGYIPSNYVAEYKSLDAEEWYFGKIKRVDAEKLLQLPINEVGAYLIRDSETNPGDYSLSIRDLERVRHYKIKRLDNGTFFITRKATFNTISELVSYYQRQADGLCSHLVKPCIEPEKPQTAGLSHAANEDWEIDRRTIQMKRRLGAGQFGEVWEGLWNGTTQVAVKTLKPGTMSPQEFLQEAGLMKKLRHPKLIQLYAVCTEEEPIYIITELMKHGALLDYLRGDGRSLQQAQLIDMCAQVAAGMAYLEQQNYIHRDLAARNILVGEHLICKVADFGLARVIDEDIYEAHTGAKFPIKWTAPEAAMYNRFTIKADVWSFGIVLYEVITYGRFPYPGMTNAQTLEAIQQGYRMPPPQNCPDKLYSVMLDCWREEPETRPTFETLQWQLEEFYSTDDGGYRDPEQQPFR</sequence>
<feature type="domain" description="SH2" evidence="14">
    <location>
        <begin position="131"/>
        <end position="223"/>
    </location>
</feature>
<keyword evidence="18" id="KW-1185">Reference proteome</keyword>
<dbReference type="PROSITE" id="PS00109">
    <property type="entry name" value="PROTEIN_KINASE_TYR"/>
    <property type="match status" value="1"/>
</dbReference>
<keyword evidence="6 9" id="KW-0727">SH2 domain</keyword>
<dbReference type="EC" id="2.7.10.2" evidence="12"/>
<dbReference type="InterPro" id="IPR000719">
    <property type="entry name" value="Prot_kinase_dom"/>
</dbReference>
<dbReference type="InterPro" id="IPR008266">
    <property type="entry name" value="Tyr_kinase_AS"/>
</dbReference>
<evidence type="ECO:0000256" key="5">
    <source>
        <dbReference type="ARBA" id="ARBA00022840"/>
    </source>
</evidence>
<dbReference type="GeneID" id="100640416"/>
<keyword evidence="5 11" id="KW-0067">ATP-binding</keyword>
<dbReference type="PROSITE" id="PS50011">
    <property type="entry name" value="PROTEIN_KINASE_DOM"/>
    <property type="match status" value="1"/>
</dbReference>
<dbReference type="InterPro" id="IPR050198">
    <property type="entry name" value="Non-receptor_tyrosine_kinases"/>
</dbReference>
<keyword evidence="1 10" id="KW-0728">SH3 domain</keyword>
<dbReference type="PANTHER" id="PTHR24418">
    <property type="entry name" value="TYROSINE-PROTEIN KINASE"/>
    <property type="match status" value="1"/>
</dbReference>
<dbReference type="InterPro" id="IPR000980">
    <property type="entry name" value="SH2"/>
</dbReference>
<dbReference type="EnsemblMetazoa" id="XM_003386935.3">
    <property type="protein sequence ID" value="XP_003386983.1"/>
    <property type="gene ID" value="LOC100640416"/>
</dbReference>
<dbReference type="SUPFAM" id="SSF50044">
    <property type="entry name" value="SH3-domain"/>
    <property type="match status" value="1"/>
</dbReference>
<dbReference type="PRINTS" id="PR00109">
    <property type="entry name" value="TYRKINASE"/>
</dbReference>
<protein>
    <recommendedName>
        <fullName evidence="12">Tyrosine-protein kinase</fullName>
        <ecNumber evidence="12">2.7.10.2</ecNumber>
    </recommendedName>
</protein>
<dbReference type="Gene3D" id="1.10.510.10">
    <property type="entry name" value="Transferase(Phosphotransferase) domain 1"/>
    <property type="match status" value="1"/>
</dbReference>
<dbReference type="InterPro" id="IPR017441">
    <property type="entry name" value="Protein_kinase_ATP_BS"/>
</dbReference>
<keyword evidence="2 12" id="KW-0808">Transferase</keyword>
<dbReference type="Gene3D" id="3.30.505.10">
    <property type="entry name" value="SH2 domain"/>
    <property type="match status" value="1"/>
</dbReference>
<evidence type="ECO:0000256" key="9">
    <source>
        <dbReference type="PROSITE-ProRule" id="PRU00191"/>
    </source>
</evidence>
<dbReference type="SUPFAM" id="SSF55550">
    <property type="entry name" value="SH2 domain"/>
    <property type="match status" value="1"/>
</dbReference>
<evidence type="ECO:0000256" key="1">
    <source>
        <dbReference type="ARBA" id="ARBA00022443"/>
    </source>
</evidence>
<comment type="catalytic activity">
    <reaction evidence="8 12">
        <text>L-tyrosyl-[protein] + ATP = O-phospho-L-tyrosyl-[protein] + ADP + H(+)</text>
        <dbReference type="Rhea" id="RHEA:10596"/>
        <dbReference type="Rhea" id="RHEA-COMP:10136"/>
        <dbReference type="Rhea" id="RHEA-COMP:20101"/>
        <dbReference type="ChEBI" id="CHEBI:15378"/>
        <dbReference type="ChEBI" id="CHEBI:30616"/>
        <dbReference type="ChEBI" id="CHEBI:46858"/>
        <dbReference type="ChEBI" id="CHEBI:61978"/>
        <dbReference type="ChEBI" id="CHEBI:456216"/>
        <dbReference type="EC" id="2.7.10.2"/>
    </reaction>
</comment>